<dbReference type="InterPro" id="IPR029063">
    <property type="entry name" value="SAM-dependent_MTases_sf"/>
</dbReference>
<dbReference type="Gene3D" id="3.40.50.150">
    <property type="entry name" value="Vaccinia Virus protein VP39"/>
    <property type="match status" value="1"/>
</dbReference>
<gene>
    <name evidence="2" type="ORF">CHR90_03230</name>
</gene>
<accession>A0A255XVM9</accession>
<dbReference type="AlphaFoldDB" id="A0A255XVM9"/>
<organism evidence="2 3">
    <name type="scientific">Elstera cyanobacteriorum</name>
    <dbReference type="NCBI Taxonomy" id="2022747"/>
    <lineage>
        <taxon>Bacteria</taxon>
        <taxon>Pseudomonadati</taxon>
        <taxon>Pseudomonadota</taxon>
        <taxon>Alphaproteobacteria</taxon>
        <taxon>Rhodospirillales</taxon>
        <taxon>Rhodospirillaceae</taxon>
        <taxon>Elstera</taxon>
    </lineage>
</organism>
<comment type="caution">
    <text evidence="2">The sequence shown here is derived from an EMBL/GenBank/DDBJ whole genome shotgun (WGS) entry which is preliminary data.</text>
</comment>
<name>A0A255XVM9_9PROT</name>
<reference evidence="2 3" key="1">
    <citation type="submission" date="2017-07" db="EMBL/GenBank/DDBJ databases">
        <title>Elstera cyanobacteriorum sp. nov., a novel bacterium isolated from cyanobacterial aggregates in a eutrophic lake.</title>
        <authorList>
            <person name="Cai H."/>
        </authorList>
    </citation>
    <scope>NUCLEOTIDE SEQUENCE [LARGE SCALE GENOMIC DNA]</scope>
    <source>
        <strain evidence="2 3">TH019</strain>
    </source>
</reference>
<dbReference type="InterPro" id="IPR041698">
    <property type="entry name" value="Methyltransf_25"/>
</dbReference>
<dbReference type="Pfam" id="PF13649">
    <property type="entry name" value="Methyltransf_25"/>
    <property type="match status" value="1"/>
</dbReference>
<dbReference type="Proteomes" id="UP000216361">
    <property type="component" value="Unassembled WGS sequence"/>
</dbReference>
<evidence type="ECO:0000313" key="3">
    <source>
        <dbReference type="Proteomes" id="UP000216361"/>
    </source>
</evidence>
<dbReference type="SUPFAM" id="SSF53335">
    <property type="entry name" value="S-adenosyl-L-methionine-dependent methyltransferases"/>
    <property type="match status" value="1"/>
</dbReference>
<protein>
    <recommendedName>
        <fullName evidence="1">Methyltransferase domain-containing protein</fullName>
    </recommendedName>
</protein>
<dbReference type="RefSeq" id="WP_094407544.1">
    <property type="nucleotide sequence ID" value="NZ_BMJZ01000007.1"/>
</dbReference>
<evidence type="ECO:0000313" key="2">
    <source>
        <dbReference type="EMBL" id="OYQ20962.1"/>
    </source>
</evidence>
<keyword evidence="3" id="KW-1185">Reference proteome</keyword>
<dbReference type="OrthoDB" id="7273451at2"/>
<proteinExistence type="predicted"/>
<dbReference type="EMBL" id="NOXS01000025">
    <property type="protein sequence ID" value="OYQ20962.1"/>
    <property type="molecule type" value="Genomic_DNA"/>
</dbReference>
<evidence type="ECO:0000259" key="1">
    <source>
        <dbReference type="Pfam" id="PF13649"/>
    </source>
</evidence>
<feature type="domain" description="Methyltransferase" evidence="1">
    <location>
        <begin position="36"/>
        <end position="125"/>
    </location>
</feature>
<sequence length="255" mass="26198">MSGFSAEWLALRAPADTAARDAGLLRAAADLAPARVMDLGCGTGAMLATLQPLLPRPAAWVLVDGDVGLLDQAAQRAAALGVVATPQACDLLATPLPAAAADLVTATALFDLVSADWLDRFLDALSARRLPLYAALSYDGGMAWRPPHPLDGAVTAAFNRHQRGPKGFGGPALGPEAPAALVAGLEARGYRVTVADSPWQVGADQPAFTAALLDGIAAAVAEQGSMPTIADWLAARRAATHHTEVGHRDLLAVPL</sequence>